<dbReference type="PANTHER" id="PTHR10138">
    <property type="entry name" value="TRYPTOPHAN 2,3-DIOXYGENASE"/>
    <property type="match status" value="1"/>
</dbReference>
<dbReference type="Proteomes" id="UP000535705">
    <property type="component" value="Unassembled WGS sequence"/>
</dbReference>
<evidence type="ECO:0000256" key="3">
    <source>
        <dbReference type="ARBA" id="ARBA00022723"/>
    </source>
</evidence>
<dbReference type="OrthoDB" id="447477at2759"/>
<gene>
    <name evidence="12" type="primary">Tdo2</name>
    <name evidence="12" type="ORF">PYCJOC_R00703</name>
</gene>
<comment type="caution">
    <text evidence="12">The sequence shown here is derived from an EMBL/GenBank/DDBJ whole genome shotgun (WGS) entry which is preliminary data.</text>
</comment>
<dbReference type="GO" id="GO:0019441">
    <property type="term" value="P:L-tryptophan catabolic process to kynurenine"/>
    <property type="evidence" value="ECO:0007669"/>
    <property type="project" value="InterPro"/>
</dbReference>
<dbReference type="EMBL" id="VWYP01010234">
    <property type="protein sequence ID" value="NXR74648.1"/>
    <property type="molecule type" value="Genomic_DNA"/>
</dbReference>
<keyword evidence="4 12" id="KW-0223">Dioxygenase</keyword>
<dbReference type="GO" id="GO:0020037">
    <property type="term" value="F:heme binding"/>
    <property type="evidence" value="ECO:0007669"/>
    <property type="project" value="InterPro"/>
</dbReference>
<dbReference type="SUPFAM" id="SSF140959">
    <property type="entry name" value="Indolic compounds 2,3-dioxygenase-like"/>
    <property type="match status" value="1"/>
</dbReference>
<evidence type="ECO:0000256" key="8">
    <source>
        <dbReference type="ARBA" id="ARBA00050412"/>
    </source>
</evidence>
<evidence type="ECO:0000313" key="12">
    <source>
        <dbReference type="EMBL" id="NXR74648.1"/>
    </source>
</evidence>
<dbReference type="Gene3D" id="1.20.58.480">
    <property type="match status" value="1"/>
</dbReference>
<dbReference type="PANTHER" id="PTHR10138:SF0">
    <property type="entry name" value="TRYPTOPHAN 2,3-DIOXYGENASE"/>
    <property type="match status" value="1"/>
</dbReference>
<dbReference type="HAMAP" id="MF_01972">
    <property type="entry name" value="T23O"/>
    <property type="match status" value="1"/>
</dbReference>
<keyword evidence="2" id="KW-0349">Heme</keyword>
<comment type="pathway">
    <text evidence="9">Amino-acid degradation; L-tryptophan degradation via kynurenine pathway; L-kynurenine from L-tryptophan: step 1/2.</text>
</comment>
<dbReference type="InterPro" id="IPR037217">
    <property type="entry name" value="Trp/Indoleamine_2_3_dOase-like"/>
</dbReference>
<reference evidence="12 13" key="1">
    <citation type="submission" date="2019-09" db="EMBL/GenBank/DDBJ databases">
        <title>Bird 10,000 Genomes (B10K) Project - Family phase.</title>
        <authorList>
            <person name="Zhang G."/>
        </authorList>
    </citation>
    <scope>NUCLEOTIDE SEQUENCE [LARGE SCALE GENOMIC DNA]</scope>
    <source>
        <strain evidence="12">B10K-DU-002-42</strain>
        <tissue evidence="12">Muscle</tissue>
    </source>
</reference>
<evidence type="ECO:0000313" key="13">
    <source>
        <dbReference type="Proteomes" id="UP000535705"/>
    </source>
</evidence>
<evidence type="ECO:0000256" key="7">
    <source>
        <dbReference type="ARBA" id="ARBA00023079"/>
    </source>
</evidence>
<evidence type="ECO:0000256" key="4">
    <source>
        <dbReference type="ARBA" id="ARBA00022964"/>
    </source>
</evidence>
<evidence type="ECO:0000256" key="9">
    <source>
        <dbReference type="ARBA" id="ARBA00060570"/>
    </source>
</evidence>
<keyword evidence="13" id="KW-1185">Reference proteome</keyword>
<evidence type="ECO:0000256" key="2">
    <source>
        <dbReference type="ARBA" id="ARBA00022617"/>
    </source>
</evidence>
<organism evidence="12 13">
    <name type="scientific">Pycnonotus jocosus</name>
    <name type="common">Red-whiskered bulbul</name>
    <name type="synonym">Lanius jocosus</name>
    <dbReference type="NCBI Taxonomy" id="182897"/>
    <lineage>
        <taxon>Eukaryota</taxon>
        <taxon>Metazoa</taxon>
        <taxon>Chordata</taxon>
        <taxon>Craniata</taxon>
        <taxon>Vertebrata</taxon>
        <taxon>Euteleostomi</taxon>
        <taxon>Archelosauria</taxon>
        <taxon>Archosauria</taxon>
        <taxon>Dinosauria</taxon>
        <taxon>Saurischia</taxon>
        <taxon>Theropoda</taxon>
        <taxon>Coelurosauria</taxon>
        <taxon>Aves</taxon>
        <taxon>Neognathae</taxon>
        <taxon>Neoaves</taxon>
        <taxon>Telluraves</taxon>
        <taxon>Australaves</taxon>
        <taxon>Passeriformes</taxon>
        <taxon>Sylvioidea</taxon>
        <taxon>Pycnonotidae</taxon>
        <taxon>Pycnonotus</taxon>
    </lineage>
</organism>
<evidence type="ECO:0000256" key="1">
    <source>
        <dbReference type="ARBA" id="ARBA00001971"/>
    </source>
</evidence>
<keyword evidence="5" id="KW-0560">Oxidoreductase</keyword>
<protein>
    <recommendedName>
        <fullName evidence="11">tryptophan 2,3-dioxygenase</fullName>
        <ecNumber evidence="11">1.13.11.11</ecNumber>
    </recommendedName>
</protein>
<dbReference type="GO" id="GO:0046872">
    <property type="term" value="F:metal ion binding"/>
    <property type="evidence" value="ECO:0007669"/>
    <property type="project" value="UniProtKB-KW"/>
</dbReference>
<dbReference type="Pfam" id="PF03301">
    <property type="entry name" value="Trp_dioxygenase"/>
    <property type="match status" value="1"/>
</dbReference>
<dbReference type="FunFam" id="1.10.287.3810:FF:000001">
    <property type="entry name" value="Tryptophan 2,3-dioxygenase"/>
    <property type="match status" value="1"/>
</dbReference>
<evidence type="ECO:0000256" key="6">
    <source>
        <dbReference type="ARBA" id="ARBA00023004"/>
    </source>
</evidence>
<feature type="non-terminal residue" evidence="12">
    <location>
        <position position="1"/>
    </location>
</feature>
<evidence type="ECO:0000256" key="11">
    <source>
        <dbReference type="ARBA" id="ARBA00066688"/>
    </source>
</evidence>
<dbReference type="InterPro" id="IPR004981">
    <property type="entry name" value="Trp_2_3_dOase"/>
</dbReference>
<accession>A0A7L2NQR1</accession>
<dbReference type="GO" id="GO:0004833">
    <property type="term" value="F:L-tryptophan 2,3-dioxygenase activity"/>
    <property type="evidence" value="ECO:0007669"/>
    <property type="project" value="UniProtKB-EC"/>
</dbReference>
<sequence length="406" mass="47808">MSECPFAGKNYLFNFSKLSLEDENDDTSQEGINKASKDGLIYGEYLQLDKILTAQELQSEKKGKKIHDEHLFIVTHQAYELWFKQILWEMDSVRVIFQNGHVRDERNMLKVITRMNRISLILKLLVEQFSVLETMSALDFFDFRYYLSPASGFQSLQFRLLENKIGVPQSLRVPYNRRHYRDNFKGQDRELLLQSEQEPTLLQLVEAWLERTPGLDSEEFDFWGQFEENVLKGLEEEFALIQAKAESEEKDDLLSEFQKQKDVLLSLFDEKRHEHLLSKGERRVSYKALKGALMIYFYREEPRFQVPFQLLTSLMDLDVLMTKWRYNHVCLVHRMIGGKAGTGGSSGYLYLRSTVSDRYKVFVDLFNLSTFLVPRHWIPKMNPSIHKFLYTAEYCDSSYFSSEDSD</sequence>
<keyword evidence="7" id="KW-0823">Tryptophan catabolism</keyword>
<dbReference type="GO" id="GO:0019442">
    <property type="term" value="P:L-tryptophan catabolic process to acetyl-CoA"/>
    <property type="evidence" value="ECO:0007669"/>
    <property type="project" value="TreeGrafter"/>
</dbReference>
<evidence type="ECO:0000256" key="10">
    <source>
        <dbReference type="ARBA" id="ARBA00061930"/>
    </source>
</evidence>
<comment type="cofactor">
    <cofactor evidence="1">
        <name>heme</name>
        <dbReference type="ChEBI" id="CHEBI:30413"/>
    </cofactor>
</comment>
<dbReference type="Gene3D" id="1.10.287.3810">
    <property type="match status" value="1"/>
</dbReference>
<keyword evidence="3" id="KW-0479">Metal-binding</keyword>
<evidence type="ECO:0000256" key="5">
    <source>
        <dbReference type="ARBA" id="ARBA00023002"/>
    </source>
</evidence>
<feature type="non-terminal residue" evidence="12">
    <location>
        <position position="406"/>
    </location>
</feature>
<name>A0A7L2NQR1_PYCJO</name>
<proteinExistence type="inferred from homology"/>
<comment type="subunit">
    <text evidence="10">Homotetramer. Dimer of dimers.</text>
</comment>
<dbReference type="EC" id="1.13.11.11" evidence="11"/>
<keyword evidence="6" id="KW-0408">Iron</keyword>
<dbReference type="AlphaFoldDB" id="A0A7L2NQR1"/>
<comment type="catalytic activity">
    <reaction evidence="8">
        <text>L-tryptophan + O2 = N-formyl-L-kynurenine</text>
        <dbReference type="Rhea" id="RHEA:24536"/>
        <dbReference type="ChEBI" id="CHEBI:15379"/>
        <dbReference type="ChEBI" id="CHEBI:57912"/>
        <dbReference type="ChEBI" id="CHEBI:58629"/>
        <dbReference type="EC" id="1.13.11.11"/>
    </reaction>
</comment>